<dbReference type="PANTHER" id="PTHR30531:SF12">
    <property type="entry name" value="FLAGELLAR BIOSYNTHETIC PROTEIN FLHB"/>
    <property type="match status" value="1"/>
</dbReference>
<gene>
    <name evidence="1" type="ORF">SAMN04488528_101621</name>
</gene>
<evidence type="ECO:0000313" key="1">
    <source>
        <dbReference type="EMBL" id="SFB18284.1"/>
    </source>
</evidence>
<organism evidence="1 2">
    <name type="scientific">Clostridium frigidicarnis</name>
    <dbReference type="NCBI Taxonomy" id="84698"/>
    <lineage>
        <taxon>Bacteria</taxon>
        <taxon>Bacillati</taxon>
        <taxon>Bacillota</taxon>
        <taxon>Clostridia</taxon>
        <taxon>Eubacteriales</taxon>
        <taxon>Clostridiaceae</taxon>
        <taxon>Clostridium</taxon>
    </lineage>
</organism>
<dbReference type="Proteomes" id="UP000198619">
    <property type="component" value="Unassembled WGS sequence"/>
</dbReference>
<keyword evidence="2" id="KW-1185">Reference proteome</keyword>
<evidence type="ECO:0000313" key="2">
    <source>
        <dbReference type="Proteomes" id="UP000198619"/>
    </source>
</evidence>
<dbReference type="AlphaFoldDB" id="A0A1I0YY56"/>
<dbReference type="Pfam" id="PF01312">
    <property type="entry name" value="Bac_export_2"/>
    <property type="match status" value="1"/>
</dbReference>
<reference evidence="1 2" key="1">
    <citation type="submission" date="2016-10" db="EMBL/GenBank/DDBJ databases">
        <authorList>
            <person name="de Groot N.N."/>
        </authorList>
    </citation>
    <scope>NUCLEOTIDE SEQUENCE [LARGE SCALE GENOMIC DNA]</scope>
    <source>
        <strain evidence="1 2">DSM 12271</strain>
    </source>
</reference>
<dbReference type="EMBL" id="FOKI01000016">
    <property type="protein sequence ID" value="SFB18284.1"/>
    <property type="molecule type" value="Genomic_DNA"/>
</dbReference>
<keyword evidence="1" id="KW-0966">Cell projection</keyword>
<dbReference type="InterPro" id="IPR006135">
    <property type="entry name" value="T3SS_substrate_exporter"/>
</dbReference>
<accession>A0A1I0YY56</accession>
<name>A0A1I0YY56_9CLOT</name>
<dbReference type="Gene3D" id="3.40.1690.10">
    <property type="entry name" value="secretion proteins EscU"/>
    <property type="match status" value="1"/>
</dbReference>
<dbReference type="GO" id="GO:0009306">
    <property type="term" value="P:protein secretion"/>
    <property type="evidence" value="ECO:0007669"/>
    <property type="project" value="InterPro"/>
</dbReference>
<dbReference type="STRING" id="84698.SAMN04488528_101621"/>
<dbReference type="OrthoDB" id="9810419at2"/>
<keyword evidence="1" id="KW-0969">Cilium</keyword>
<proteinExistence type="predicted"/>
<dbReference type="RefSeq" id="WP_090041409.1">
    <property type="nucleotide sequence ID" value="NZ_FOKI01000016.1"/>
</dbReference>
<dbReference type="InterPro" id="IPR029025">
    <property type="entry name" value="T3SS_substrate_exporter_C"/>
</dbReference>
<dbReference type="SUPFAM" id="SSF160544">
    <property type="entry name" value="EscU C-terminal domain-like"/>
    <property type="match status" value="1"/>
</dbReference>
<dbReference type="PANTHER" id="PTHR30531">
    <property type="entry name" value="FLAGELLAR BIOSYNTHETIC PROTEIN FLHB"/>
    <property type="match status" value="1"/>
</dbReference>
<protein>
    <submittedName>
        <fullName evidence="1">Flagellar biosynthesis protein</fullName>
    </submittedName>
</protein>
<dbReference type="GO" id="GO:0005886">
    <property type="term" value="C:plasma membrane"/>
    <property type="evidence" value="ECO:0007669"/>
    <property type="project" value="TreeGrafter"/>
</dbReference>
<sequence>MDKRRAAALRYQEGNDHAPKIVATGMGRLADKIIEKAEENHVPVVYNKELADLLTNVDVGDYIPSELYEAVAEIIAYVTEIDGKLNK</sequence>
<keyword evidence="1" id="KW-0282">Flagellum</keyword>